<comment type="pathway">
    <text evidence="1">Cell wall biogenesis; peptidoglycan biosynthesis.</text>
</comment>
<dbReference type="NCBIfam" id="TIGR02073">
    <property type="entry name" value="PBP_1c"/>
    <property type="match status" value="1"/>
</dbReference>
<feature type="domain" description="Penicillin-binding protein transpeptidase" evidence="12">
    <location>
        <begin position="310"/>
        <end position="544"/>
    </location>
</feature>
<name>A0ABU5IJR8_9BURK</name>
<keyword evidence="7" id="KW-0808">Transferase</keyword>
<dbReference type="InterPro" id="IPR001460">
    <property type="entry name" value="PCN-bd_Tpept"/>
</dbReference>
<keyword evidence="16" id="KW-1185">Reference proteome</keyword>
<feature type="domain" description="Glycosyl transferase family 51" evidence="13">
    <location>
        <begin position="53"/>
        <end position="224"/>
    </location>
</feature>
<organism evidence="15 16">
    <name type="scientific">Azohydromonas lata</name>
    <dbReference type="NCBI Taxonomy" id="45677"/>
    <lineage>
        <taxon>Bacteria</taxon>
        <taxon>Pseudomonadati</taxon>
        <taxon>Pseudomonadota</taxon>
        <taxon>Betaproteobacteria</taxon>
        <taxon>Burkholderiales</taxon>
        <taxon>Sphaerotilaceae</taxon>
        <taxon>Azohydromonas</taxon>
    </lineage>
</organism>
<evidence type="ECO:0000256" key="3">
    <source>
        <dbReference type="ARBA" id="ARBA00007739"/>
    </source>
</evidence>
<evidence type="ECO:0000259" key="14">
    <source>
        <dbReference type="Pfam" id="PF06832"/>
    </source>
</evidence>
<feature type="domain" description="Penicillin-binding C-terminal" evidence="14">
    <location>
        <begin position="670"/>
        <end position="754"/>
    </location>
</feature>
<evidence type="ECO:0000313" key="16">
    <source>
        <dbReference type="Proteomes" id="UP001293718"/>
    </source>
</evidence>
<dbReference type="EC" id="2.4.99.28" evidence="10"/>
<dbReference type="InterPro" id="IPR050396">
    <property type="entry name" value="Glycosyltr_51/Transpeptidase"/>
</dbReference>
<comment type="similarity">
    <text evidence="2">In the C-terminal section; belongs to the transpeptidase family.</text>
</comment>
<protein>
    <recommendedName>
        <fullName evidence="10">peptidoglycan glycosyltransferase</fullName>
        <ecNumber evidence="10">2.4.99.28</ecNumber>
    </recommendedName>
</protein>
<dbReference type="Pfam" id="PF06832">
    <property type="entry name" value="BiPBP_C"/>
    <property type="match status" value="1"/>
</dbReference>
<evidence type="ECO:0000256" key="10">
    <source>
        <dbReference type="ARBA" id="ARBA00044770"/>
    </source>
</evidence>
<evidence type="ECO:0000256" key="9">
    <source>
        <dbReference type="ARBA" id="ARBA00023268"/>
    </source>
</evidence>
<evidence type="ECO:0000256" key="5">
    <source>
        <dbReference type="ARBA" id="ARBA00022670"/>
    </source>
</evidence>
<dbReference type="InterPro" id="IPR023346">
    <property type="entry name" value="Lysozyme-like_dom_sf"/>
</dbReference>
<evidence type="ECO:0000256" key="7">
    <source>
        <dbReference type="ARBA" id="ARBA00022679"/>
    </source>
</evidence>
<evidence type="ECO:0000256" key="6">
    <source>
        <dbReference type="ARBA" id="ARBA00022676"/>
    </source>
</evidence>
<evidence type="ECO:0000259" key="12">
    <source>
        <dbReference type="Pfam" id="PF00905"/>
    </source>
</evidence>
<dbReference type="RefSeq" id="WP_322466954.1">
    <property type="nucleotide sequence ID" value="NZ_JAXOJX010000039.1"/>
</dbReference>
<keyword evidence="8" id="KW-0378">Hydrolase</keyword>
<gene>
    <name evidence="15" type="primary">pbpC</name>
    <name evidence="15" type="ORF">SM757_21305</name>
</gene>
<dbReference type="Pfam" id="PF00912">
    <property type="entry name" value="Transgly"/>
    <property type="match status" value="1"/>
</dbReference>
<dbReference type="Gene3D" id="1.10.3810.10">
    <property type="entry name" value="Biosynthetic peptidoglycan transglycosylase-like"/>
    <property type="match status" value="1"/>
</dbReference>
<evidence type="ECO:0000256" key="8">
    <source>
        <dbReference type="ARBA" id="ARBA00022801"/>
    </source>
</evidence>
<dbReference type="InterPro" id="IPR009647">
    <property type="entry name" value="PBP_C"/>
</dbReference>
<dbReference type="InterPro" id="IPR036950">
    <property type="entry name" value="PBP_transglycosylase"/>
</dbReference>
<proteinExistence type="inferred from homology"/>
<dbReference type="Proteomes" id="UP001293718">
    <property type="component" value="Unassembled WGS sequence"/>
</dbReference>
<keyword evidence="9" id="KW-0511">Multifunctional enzyme</keyword>
<accession>A0ABU5IJR8</accession>
<dbReference type="InterPro" id="IPR012338">
    <property type="entry name" value="Beta-lactam/transpept-like"/>
</dbReference>
<evidence type="ECO:0000259" key="13">
    <source>
        <dbReference type="Pfam" id="PF00912"/>
    </source>
</evidence>
<evidence type="ECO:0000256" key="1">
    <source>
        <dbReference type="ARBA" id="ARBA00004752"/>
    </source>
</evidence>
<comment type="catalytic activity">
    <reaction evidence="11">
        <text>[GlcNAc-(1-&gt;4)-Mur2Ac(oyl-L-Ala-gamma-D-Glu-L-Lys-D-Ala-D-Ala)](n)-di-trans,octa-cis-undecaprenyl diphosphate + beta-D-GlcNAc-(1-&gt;4)-Mur2Ac(oyl-L-Ala-gamma-D-Glu-L-Lys-D-Ala-D-Ala)-di-trans,octa-cis-undecaprenyl diphosphate = [GlcNAc-(1-&gt;4)-Mur2Ac(oyl-L-Ala-gamma-D-Glu-L-Lys-D-Ala-D-Ala)](n+1)-di-trans,octa-cis-undecaprenyl diphosphate + di-trans,octa-cis-undecaprenyl diphosphate + H(+)</text>
        <dbReference type="Rhea" id="RHEA:23708"/>
        <dbReference type="Rhea" id="RHEA-COMP:9602"/>
        <dbReference type="Rhea" id="RHEA-COMP:9603"/>
        <dbReference type="ChEBI" id="CHEBI:15378"/>
        <dbReference type="ChEBI" id="CHEBI:58405"/>
        <dbReference type="ChEBI" id="CHEBI:60033"/>
        <dbReference type="ChEBI" id="CHEBI:78435"/>
        <dbReference type="EC" id="2.4.99.28"/>
    </reaction>
</comment>
<evidence type="ECO:0000256" key="2">
    <source>
        <dbReference type="ARBA" id="ARBA00007090"/>
    </source>
</evidence>
<dbReference type="EMBL" id="JAXOJX010000039">
    <property type="protein sequence ID" value="MDZ5459119.1"/>
    <property type="molecule type" value="Genomic_DNA"/>
</dbReference>
<evidence type="ECO:0000256" key="4">
    <source>
        <dbReference type="ARBA" id="ARBA00022645"/>
    </source>
</evidence>
<comment type="caution">
    <text evidence="15">The sequence shown here is derived from an EMBL/GenBank/DDBJ whole genome shotgun (WGS) entry which is preliminary data.</text>
</comment>
<keyword evidence="4" id="KW-0121">Carboxypeptidase</keyword>
<dbReference type="PANTHER" id="PTHR32282:SF15">
    <property type="entry name" value="PENICILLIN-BINDING PROTEIN 1C"/>
    <property type="match status" value="1"/>
</dbReference>
<dbReference type="SUPFAM" id="SSF56601">
    <property type="entry name" value="beta-lactamase/transpeptidase-like"/>
    <property type="match status" value="1"/>
</dbReference>
<evidence type="ECO:0000313" key="15">
    <source>
        <dbReference type="EMBL" id="MDZ5459119.1"/>
    </source>
</evidence>
<dbReference type="InterPro" id="IPR001264">
    <property type="entry name" value="Glyco_trans_51"/>
</dbReference>
<dbReference type="Pfam" id="PF00905">
    <property type="entry name" value="Transpeptidase"/>
    <property type="match status" value="1"/>
</dbReference>
<keyword evidence="6" id="KW-0328">Glycosyltransferase</keyword>
<sequence length="758" mass="80329">MSRLRRLELTLAALLAVLLALDLAFPPPIPRDAPGAVVAARDGTPLRTWPDADGIWRQPVTPQSVSPLYLQAVLGYEDRWFHLHPGVNPVALARAAAQWLRHGRIVSGGSTLTMQVARLLDPPPPGAGSRSLRAKLRQMARALQLELRLSKREILTLYLNRAPMGGIVQGVEMASRGYLGRPALHLSAAEAALLAALPQAPSRLRPDRDPAAAQAARDKVLQRLLDVGVWDARTVADARMEKVAVQPLRAQWLAPLAAERVRTQARAAAKAARPGAAATVLRTTLSAELQAGVERLLLDRVDALPPRVSMAVLVMDNDTLELLAYAGSADFTDPRRAAHVDMARGVRSPGSTLKPFLYALALDEGLIHSESLLVDAPQNFGGYAPGNFQASFSGPVSVAEALQKSLNVPAVDLLERLTPQRLAAVLRAGGLKLRMAPGAEPNLSLILGGAGTTLEELVGAYRALARGGLSGLPRLTPGAPRVEARLMSAGAAFIVRDILEGGGHPERPFTEGTRRLAWKTGTSFGFRDAWAVGVTDQHTVGVWVGRPDGTPNPGFFGANTAAPLLQDIVALLPEAEAPTGQRTPPPGVAPLRSCWPLGLSAQATAPRHCLVQRTGWMLDGAAPPTLPDRERSGGLLGPGCADSSDGTPVARWPLALAPWVQGGAGDCGDGGSALRIAGLEAGTVLKPVPGRAAVELSVSAQGDVPAREPLYWLLDGVQQQRSRVGETVTLRLEQPGTHTLTVLDGQGRWQRVAFRVSR</sequence>
<dbReference type="SUPFAM" id="SSF53955">
    <property type="entry name" value="Lysozyme-like"/>
    <property type="match status" value="1"/>
</dbReference>
<keyword evidence="5" id="KW-0645">Protease</keyword>
<reference evidence="15 16" key="1">
    <citation type="submission" date="2023-11" db="EMBL/GenBank/DDBJ databases">
        <title>Draft genome of Azohydromonas lata strain H1 (DSM1123), a polyhydroxyalkanoate producer.</title>
        <authorList>
            <person name="Traversa D."/>
            <person name="D'Addabbo P."/>
            <person name="Pazzani C."/>
            <person name="Manzari C."/>
            <person name="Chiara M."/>
            <person name="Scrascia M."/>
        </authorList>
    </citation>
    <scope>NUCLEOTIDE SEQUENCE [LARGE SCALE GENOMIC DNA]</scope>
    <source>
        <strain evidence="15 16">H1</strain>
    </source>
</reference>
<evidence type="ECO:0000256" key="11">
    <source>
        <dbReference type="ARBA" id="ARBA00049902"/>
    </source>
</evidence>
<comment type="similarity">
    <text evidence="3">In the N-terminal section; belongs to the glycosyltransferase 51 family.</text>
</comment>
<dbReference type="PANTHER" id="PTHR32282">
    <property type="entry name" value="BINDING PROTEIN TRANSPEPTIDASE, PUTATIVE-RELATED"/>
    <property type="match status" value="1"/>
</dbReference>
<dbReference type="Gene3D" id="3.40.710.10">
    <property type="entry name" value="DD-peptidase/beta-lactamase superfamily"/>
    <property type="match status" value="1"/>
</dbReference>
<dbReference type="InterPro" id="IPR011815">
    <property type="entry name" value="PBP_1c"/>
</dbReference>